<dbReference type="GO" id="GO:0000976">
    <property type="term" value="F:transcription cis-regulatory region binding"/>
    <property type="evidence" value="ECO:0007669"/>
    <property type="project" value="TreeGrafter"/>
</dbReference>
<evidence type="ECO:0000313" key="6">
    <source>
        <dbReference type="Proteomes" id="UP000253977"/>
    </source>
</evidence>
<dbReference type="EMBL" id="QPMK01000008">
    <property type="protein sequence ID" value="RDD65930.1"/>
    <property type="molecule type" value="Genomic_DNA"/>
</dbReference>
<proteinExistence type="predicted"/>
<sequence>MRGYTRASALGPIADFVETRGGSINRIFQRADLPVTLLNSPDQPLPLKDQFNVLSEAGREIGDPFFGAALGRLVSMEKLSAFGRWVSGASTLEGAIDRSNRGLNKYLQTGTVLEFGVLGQTARWSIEFLDSGADGRFQNELLGVSYLIDGVRHYAGRTWRPALIRSTCVGPKQAGALEKVFQAPVMHGCKVTAVEFDASLLSAVGRPRAAPETRPDSLVPPASGYREEVMALLAIALLEGPPKIDWIASKLDTSRRSLQRSLDAEGCSYSMLLDDLLKDRALTLLASTDQDVTDIALQLGYSDGPHFSRAFRRWTGTAPSRYRSAKAALGAGSEGV</sequence>
<dbReference type="Gene3D" id="1.10.10.60">
    <property type="entry name" value="Homeodomain-like"/>
    <property type="match status" value="1"/>
</dbReference>
<accession>A0A369TL25</accession>
<keyword evidence="3" id="KW-0804">Transcription</keyword>
<dbReference type="RefSeq" id="WP_114511206.1">
    <property type="nucleotide sequence ID" value="NZ_QPMK01000008.1"/>
</dbReference>
<evidence type="ECO:0000259" key="4">
    <source>
        <dbReference type="PROSITE" id="PS01124"/>
    </source>
</evidence>
<dbReference type="PROSITE" id="PS01124">
    <property type="entry name" value="HTH_ARAC_FAMILY_2"/>
    <property type="match status" value="1"/>
</dbReference>
<name>A0A369TL25_9RHOB</name>
<evidence type="ECO:0000256" key="2">
    <source>
        <dbReference type="ARBA" id="ARBA00023125"/>
    </source>
</evidence>
<feature type="domain" description="HTH araC/xylS-type" evidence="4">
    <location>
        <begin position="227"/>
        <end position="325"/>
    </location>
</feature>
<dbReference type="InterPro" id="IPR020449">
    <property type="entry name" value="Tscrpt_reg_AraC-type_HTH"/>
</dbReference>
<reference evidence="5 6" key="1">
    <citation type="submission" date="2018-07" db="EMBL/GenBank/DDBJ databases">
        <title>Thalassococcus profundi sp. nov., a marine bacterium isolated from deep seawater of Okinawa Trough.</title>
        <authorList>
            <person name="Yu M."/>
        </authorList>
    </citation>
    <scope>NUCLEOTIDE SEQUENCE [LARGE SCALE GENOMIC DNA]</scope>
    <source>
        <strain evidence="5 6">WRAS1</strain>
    </source>
</reference>
<dbReference type="OrthoDB" id="9805730at2"/>
<protein>
    <submittedName>
        <fullName evidence="5">AraC family transcriptional regulator</fullName>
    </submittedName>
</protein>
<dbReference type="Pfam" id="PF12625">
    <property type="entry name" value="Arabinose_bd"/>
    <property type="match status" value="1"/>
</dbReference>
<dbReference type="GO" id="GO:0005829">
    <property type="term" value="C:cytosol"/>
    <property type="evidence" value="ECO:0007669"/>
    <property type="project" value="TreeGrafter"/>
</dbReference>
<keyword evidence="2" id="KW-0238">DNA-binding</keyword>
<dbReference type="Proteomes" id="UP000253977">
    <property type="component" value="Unassembled WGS sequence"/>
</dbReference>
<dbReference type="InterPro" id="IPR032687">
    <property type="entry name" value="AraC-type_N"/>
</dbReference>
<evidence type="ECO:0000313" key="5">
    <source>
        <dbReference type="EMBL" id="RDD65930.1"/>
    </source>
</evidence>
<comment type="caution">
    <text evidence="5">The sequence shown here is derived from an EMBL/GenBank/DDBJ whole genome shotgun (WGS) entry which is preliminary data.</text>
</comment>
<dbReference type="PANTHER" id="PTHR47894:SF4">
    <property type="entry name" value="HTH-TYPE TRANSCRIPTIONAL REGULATOR GADX"/>
    <property type="match status" value="1"/>
</dbReference>
<gene>
    <name evidence="5" type="ORF">DU478_11955</name>
</gene>
<dbReference type="InterPro" id="IPR009057">
    <property type="entry name" value="Homeodomain-like_sf"/>
</dbReference>
<evidence type="ECO:0000256" key="3">
    <source>
        <dbReference type="ARBA" id="ARBA00023163"/>
    </source>
</evidence>
<dbReference type="SMART" id="SM00342">
    <property type="entry name" value="HTH_ARAC"/>
    <property type="match status" value="1"/>
</dbReference>
<evidence type="ECO:0000256" key="1">
    <source>
        <dbReference type="ARBA" id="ARBA00023015"/>
    </source>
</evidence>
<dbReference type="AlphaFoldDB" id="A0A369TL25"/>
<dbReference type="PANTHER" id="PTHR47894">
    <property type="entry name" value="HTH-TYPE TRANSCRIPTIONAL REGULATOR GADX"/>
    <property type="match status" value="1"/>
</dbReference>
<dbReference type="Pfam" id="PF12833">
    <property type="entry name" value="HTH_18"/>
    <property type="match status" value="1"/>
</dbReference>
<dbReference type="GO" id="GO:0003700">
    <property type="term" value="F:DNA-binding transcription factor activity"/>
    <property type="evidence" value="ECO:0007669"/>
    <property type="project" value="InterPro"/>
</dbReference>
<dbReference type="InterPro" id="IPR018060">
    <property type="entry name" value="HTH_AraC"/>
</dbReference>
<keyword evidence="1" id="KW-0805">Transcription regulation</keyword>
<dbReference type="SUPFAM" id="SSF46689">
    <property type="entry name" value="Homeodomain-like"/>
    <property type="match status" value="1"/>
</dbReference>
<dbReference type="PRINTS" id="PR00032">
    <property type="entry name" value="HTHARAC"/>
</dbReference>
<keyword evidence="6" id="KW-1185">Reference proteome</keyword>
<organism evidence="5 6">
    <name type="scientific">Thalassococcus profundi</name>
    <dbReference type="NCBI Taxonomy" id="2282382"/>
    <lineage>
        <taxon>Bacteria</taxon>
        <taxon>Pseudomonadati</taxon>
        <taxon>Pseudomonadota</taxon>
        <taxon>Alphaproteobacteria</taxon>
        <taxon>Rhodobacterales</taxon>
        <taxon>Roseobacteraceae</taxon>
        <taxon>Thalassococcus</taxon>
    </lineage>
</organism>